<dbReference type="RefSeq" id="WP_071483327.1">
    <property type="nucleotide sequence ID" value="NZ_FNTS01000002.1"/>
</dbReference>
<gene>
    <name evidence="1" type="ORF">BFL40_07320</name>
    <name evidence="2" type="ORF">SAMN04515675_0134</name>
</gene>
<organism evidence="1 3">
    <name type="scientific">Pseudomonas costantinii</name>
    <dbReference type="NCBI Taxonomy" id="168469"/>
    <lineage>
        <taxon>Bacteria</taxon>
        <taxon>Pseudomonadati</taxon>
        <taxon>Pseudomonadota</taxon>
        <taxon>Gammaproteobacteria</taxon>
        <taxon>Pseudomonadales</taxon>
        <taxon>Pseudomonadaceae</taxon>
        <taxon>Pseudomonas</taxon>
    </lineage>
</organism>
<dbReference type="OrthoDB" id="6983997at2"/>
<dbReference type="Proteomes" id="UP000181661">
    <property type="component" value="Unassembled WGS sequence"/>
</dbReference>
<dbReference type="EMBL" id="FNTS01000002">
    <property type="protein sequence ID" value="SED17500.1"/>
    <property type="molecule type" value="Genomic_DNA"/>
</dbReference>
<evidence type="ECO:0000313" key="2">
    <source>
        <dbReference type="EMBL" id="SED17500.1"/>
    </source>
</evidence>
<reference evidence="1 3" key="1">
    <citation type="submission" date="2016-08" db="EMBL/GenBank/DDBJ databases">
        <title>Draft genome sequence of Pseudomonas costantinii LMG 22119, type strain isolated from cultivated mushroom (Agaricus bisporus) sporophores.</title>
        <authorList>
            <person name="Tambong J.T."/>
        </authorList>
    </citation>
    <scope>NUCLEOTIDE SEQUENCE [LARGE SCALE GENOMIC DNA]</scope>
    <source>
        <strain evidence="1 3">LMG 22119</strain>
    </source>
</reference>
<name>A0A1S2V5J3_9PSED</name>
<protein>
    <submittedName>
        <fullName evidence="1">Uncharacterized protein</fullName>
    </submittedName>
</protein>
<keyword evidence="4" id="KW-1185">Reference proteome</keyword>
<dbReference type="EMBL" id="MDDR01000009">
    <property type="protein sequence ID" value="OIN53991.1"/>
    <property type="molecule type" value="Genomic_DNA"/>
</dbReference>
<evidence type="ECO:0000313" key="1">
    <source>
        <dbReference type="EMBL" id="OIN53991.1"/>
    </source>
</evidence>
<dbReference type="Proteomes" id="UP000182179">
    <property type="component" value="Unassembled WGS sequence"/>
</dbReference>
<evidence type="ECO:0000313" key="3">
    <source>
        <dbReference type="Proteomes" id="UP000181661"/>
    </source>
</evidence>
<reference evidence="2 4" key="2">
    <citation type="submission" date="2016-10" db="EMBL/GenBank/DDBJ databases">
        <authorList>
            <person name="Varghese N."/>
            <person name="Submissions S."/>
        </authorList>
    </citation>
    <scope>NUCLEOTIDE SEQUENCE [LARGE SCALE GENOMIC DNA]</scope>
    <source>
        <strain evidence="2 4">BS2773</strain>
    </source>
</reference>
<dbReference type="AlphaFoldDB" id="A0A1S2V5J3"/>
<evidence type="ECO:0000313" key="4">
    <source>
        <dbReference type="Proteomes" id="UP000182179"/>
    </source>
</evidence>
<accession>A0A1S2V5J3</accession>
<proteinExistence type="predicted"/>
<sequence>MYRVSLTDMVYSPVESNAATADIARSAREITEVLQRHVATIGQERYSSVAHHYLCSTMMDSIFSAAAVEASSLLGPEHQVPTSFTHAYECACWGYCLRHHLKNKGGPNSFAISILDVNSMEMTTWKSNPAWGKSGFGITTLFFSLMEDEQSASPVMTGAAAGGNNIIAFASVAKQAARQFQSELLSLPFFPDNMSVPLRRSLKEFSLLGDCHATYGHAFGSDPWIAVLHEHARLTLAGRRVVLGSLALRGYYCFANIHIAPSFNVRHF</sequence>
<comment type="caution">
    <text evidence="1">The sequence shown here is derived from an EMBL/GenBank/DDBJ whole genome shotgun (WGS) entry which is preliminary data.</text>
</comment>